<evidence type="ECO:0000313" key="4">
    <source>
        <dbReference type="Proteomes" id="UP000250125"/>
    </source>
</evidence>
<evidence type="ECO:0000256" key="1">
    <source>
        <dbReference type="ARBA" id="ARBA00023118"/>
    </source>
</evidence>
<evidence type="ECO:0000313" key="3">
    <source>
        <dbReference type="EMBL" id="ASJ09265.1"/>
    </source>
</evidence>
<feature type="domain" description="CRISPR type III-associated protein" evidence="2">
    <location>
        <begin position="7"/>
        <end position="159"/>
    </location>
</feature>
<dbReference type="EMBL" id="CP015103">
    <property type="protein sequence ID" value="ASJ09265.1"/>
    <property type="molecule type" value="Genomic_DNA"/>
</dbReference>
<reference evidence="3 4" key="1">
    <citation type="submission" date="2016-04" db="EMBL/GenBank/DDBJ databases">
        <title>Complete genome sequence of Thermococcus siculi type strain RG-20.</title>
        <authorList>
            <person name="Oger P.M."/>
        </authorList>
    </citation>
    <scope>NUCLEOTIDE SEQUENCE [LARGE SCALE GENOMIC DNA]</scope>
    <source>
        <strain evidence="3 4">RG-20</strain>
    </source>
</reference>
<sequence length="442" mass="50531">MYEATFELEAITPLFMRGADQRKAEFRPASVKGVMRWWFRALAGRHLGGTPKAMTALRSAESLIFGSAGKTGTRRSRVIVDVDILEESNKSFPLDDYSRYFWFSQVGRYTKSYIPPGTTFEITLRSHEEAYLKIAMLSLWAAVHLGGFGSRARKFGGSLSFTREPDSDVSLGLKFVPGQGEDGIKMFYRKNDNDKQERGISYVASTVKNLLSKMGFKGGAPSNPPKFPILHERYSFVFLGDVHEDPTSAIEEVGKWYLGTPDENGRFDGGFRFQSQRADRRIPHRIYDQFSQGKKSIKSLAAYSERRPYLGFPIQFYKSFSEDEFVQFTVDHWNADKKTSKKTNRRASGLWFSLNRVGRHYYPIVTGFFYEFFPDYHGPVRYRGGVYKKIGKRKEQLASAGGALFILKKNEEPLLAYTSFYRDLYDSLFENFEAIYGEGVGQ</sequence>
<dbReference type="NCBIfam" id="TIGR01894">
    <property type="entry name" value="cas_TM1795_cmr1"/>
    <property type="match status" value="1"/>
</dbReference>
<gene>
    <name evidence="3" type="ORF">A3L11_08500</name>
</gene>
<keyword evidence="4" id="KW-1185">Reference proteome</keyword>
<name>A0A2Z2MNQ0_9EURY</name>
<dbReference type="OrthoDB" id="102565at2157"/>
<dbReference type="GeneID" id="33318270"/>
<evidence type="ECO:0000259" key="2">
    <source>
        <dbReference type="Pfam" id="PF03787"/>
    </source>
</evidence>
<dbReference type="Proteomes" id="UP000250125">
    <property type="component" value="Chromosome"/>
</dbReference>
<dbReference type="RefSeq" id="WP_157727111.1">
    <property type="nucleotide sequence ID" value="NZ_CP015103.1"/>
</dbReference>
<dbReference type="InterPro" id="IPR005537">
    <property type="entry name" value="RAMP_III_fam"/>
</dbReference>
<keyword evidence="1" id="KW-0051">Antiviral defense</keyword>
<dbReference type="GO" id="GO:0051607">
    <property type="term" value="P:defense response to virus"/>
    <property type="evidence" value="ECO:0007669"/>
    <property type="project" value="UniProtKB-KW"/>
</dbReference>
<dbReference type="Pfam" id="PF03787">
    <property type="entry name" value="RAMPs"/>
    <property type="match status" value="1"/>
</dbReference>
<dbReference type="AlphaFoldDB" id="A0A2Z2MNQ0"/>
<dbReference type="KEGG" id="tsl:A3L11_08500"/>
<organism evidence="3 4">
    <name type="scientific">Thermococcus siculi</name>
    <dbReference type="NCBI Taxonomy" id="72803"/>
    <lineage>
        <taxon>Archaea</taxon>
        <taxon>Methanobacteriati</taxon>
        <taxon>Methanobacteriota</taxon>
        <taxon>Thermococci</taxon>
        <taxon>Thermococcales</taxon>
        <taxon>Thermococcaceae</taxon>
        <taxon>Thermococcus</taxon>
    </lineage>
</organism>
<dbReference type="InterPro" id="IPR007522">
    <property type="entry name" value="CRISPR-assoc_prot_TM1795"/>
</dbReference>
<proteinExistence type="predicted"/>
<accession>A0A2Z2MNQ0</accession>
<protein>
    <recommendedName>
        <fullName evidence="2">CRISPR type III-associated protein domain-containing protein</fullName>
    </recommendedName>
</protein>